<organism evidence="2 3">
    <name type="scientific">Letharia lupina</name>
    <dbReference type="NCBI Taxonomy" id="560253"/>
    <lineage>
        <taxon>Eukaryota</taxon>
        <taxon>Fungi</taxon>
        <taxon>Dikarya</taxon>
        <taxon>Ascomycota</taxon>
        <taxon>Pezizomycotina</taxon>
        <taxon>Lecanoromycetes</taxon>
        <taxon>OSLEUM clade</taxon>
        <taxon>Lecanoromycetidae</taxon>
        <taxon>Lecanorales</taxon>
        <taxon>Lecanorineae</taxon>
        <taxon>Parmeliaceae</taxon>
        <taxon>Letharia</taxon>
    </lineage>
</organism>
<comment type="caution">
    <text evidence="2">The sequence shown here is derived from an EMBL/GenBank/DDBJ whole genome shotgun (WGS) entry which is preliminary data.</text>
</comment>
<feature type="region of interest" description="Disordered" evidence="1">
    <location>
        <begin position="82"/>
        <end position="101"/>
    </location>
</feature>
<dbReference type="EMBL" id="JACCJB010000014">
    <property type="protein sequence ID" value="KAF6221464.1"/>
    <property type="molecule type" value="Genomic_DNA"/>
</dbReference>
<proteinExistence type="predicted"/>
<keyword evidence="3" id="KW-1185">Reference proteome</keyword>
<protein>
    <submittedName>
        <fullName evidence="2">Uncharacterized protein</fullName>
    </submittedName>
</protein>
<feature type="compositionally biased region" description="Basic and acidic residues" evidence="1">
    <location>
        <begin position="82"/>
        <end position="100"/>
    </location>
</feature>
<reference evidence="2 3" key="1">
    <citation type="journal article" date="2020" name="Genomics">
        <title>Complete, high-quality genomes from long-read metagenomic sequencing of two wolf lichen thalli reveals enigmatic genome architecture.</title>
        <authorList>
            <person name="McKenzie S.K."/>
            <person name="Walston R.F."/>
            <person name="Allen J.L."/>
        </authorList>
    </citation>
    <scope>NUCLEOTIDE SEQUENCE [LARGE SCALE GENOMIC DNA]</scope>
    <source>
        <strain evidence="2">WasteWater1</strain>
    </source>
</reference>
<sequence length="145" mass="16608">MNSDDIGELLTCRSIRGLTIYVLSYNAKDWSNRLTIADGSEPADEYYGTLDAYLSLSKAQDAAIDWALEQFRDRLERYDPPLATKEDRDAASEDWRKLESEQGDVWSYTISKDDVTLIVRAERYVAYGSHIPRFDDDGGRRTLAR</sequence>
<gene>
    <name evidence="2" type="ORF">HO133_002320</name>
</gene>
<evidence type="ECO:0000313" key="2">
    <source>
        <dbReference type="EMBL" id="KAF6221464.1"/>
    </source>
</evidence>
<dbReference type="GeneID" id="59330733"/>
<name>A0A8H6FB98_9LECA</name>
<dbReference type="Proteomes" id="UP000593566">
    <property type="component" value="Unassembled WGS sequence"/>
</dbReference>
<evidence type="ECO:0000256" key="1">
    <source>
        <dbReference type="SAM" id="MobiDB-lite"/>
    </source>
</evidence>
<dbReference type="RefSeq" id="XP_037150899.1">
    <property type="nucleotide sequence ID" value="XM_037293246.1"/>
</dbReference>
<accession>A0A8H6FB98</accession>
<dbReference type="AlphaFoldDB" id="A0A8H6FB98"/>
<evidence type="ECO:0000313" key="3">
    <source>
        <dbReference type="Proteomes" id="UP000593566"/>
    </source>
</evidence>